<dbReference type="EMBL" id="UPPP01000127">
    <property type="protein sequence ID" value="VBB09491.1"/>
    <property type="molecule type" value="Genomic_DNA"/>
</dbReference>
<protein>
    <submittedName>
        <fullName evidence="1">Pyridoxamine 5'-phosphate oxidase</fullName>
    </submittedName>
</protein>
<dbReference type="Proteomes" id="UP000277811">
    <property type="component" value="Unassembled WGS sequence"/>
</dbReference>
<dbReference type="SUPFAM" id="SSF50475">
    <property type="entry name" value="FMN-binding split barrel"/>
    <property type="match status" value="1"/>
</dbReference>
<organism evidence="1 2">
    <name type="scientific">Lucifera butyrica</name>
    <dbReference type="NCBI Taxonomy" id="1351585"/>
    <lineage>
        <taxon>Bacteria</taxon>
        <taxon>Bacillati</taxon>
        <taxon>Bacillota</taxon>
        <taxon>Negativicutes</taxon>
        <taxon>Veillonellales</taxon>
        <taxon>Veillonellaceae</taxon>
        <taxon>Lucifera</taxon>
    </lineage>
</organism>
<evidence type="ECO:0000313" key="1">
    <source>
        <dbReference type="EMBL" id="VBB09491.1"/>
    </source>
</evidence>
<dbReference type="Pfam" id="PF12900">
    <property type="entry name" value="Pyridox_ox_2"/>
    <property type="match status" value="1"/>
</dbReference>
<accession>A0A498RDF2</accession>
<name>A0A498RDF2_9FIRM</name>
<dbReference type="PANTHER" id="PTHR34071:SF2">
    <property type="entry name" value="FLAVIN-NUCLEOTIDE-BINDING PROTEIN"/>
    <property type="match status" value="1"/>
</dbReference>
<keyword evidence="2" id="KW-1185">Reference proteome</keyword>
<dbReference type="InterPro" id="IPR012349">
    <property type="entry name" value="Split_barrel_FMN-bd"/>
</dbReference>
<dbReference type="OrthoDB" id="9794935at2"/>
<dbReference type="PANTHER" id="PTHR34071">
    <property type="entry name" value="5-NITROIMIDAZOLE ANTIBIOTICS RESISTANCE PROTEIN, NIMA-FAMILY-RELATED PROTEIN-RELATED"/>
    <property type="match status" value="1"/>
</dbReference>
<dbReference type="InterPro" id="IPR024747">
    <property type="entry name" value="Pyridox_Oxase-rel"/>
</dbReference>
<sequence length="157" mass="17517">MFKEMRRQDRELAPEETAEILTNGVYGVLSLNGQNSGNHAYGVPVNYVYNGNCLYIHCAMEGEKLARIHNNNKVSFCVVGKANILPEKFSTQYSSVIAYGQAHAAGEEERVNALLAFIDKYSADFKEKGIEYVAKAQQKTQVVRIDIEHVTGKSRKA</sequence>
<dbReference type="AlphaFoldDB" id="A0A498RDF2"/>
<dbReference type="RefSeq" id="WP_122630274.1">
    <property type="nucleotide sequence ID" value="NZ_UPPP01000127.1"/>
</dbReference>
<evidence type="ECO:0000313" key="2">
    <source>
        <dbReference type="Proteomes" id="UP000277811"/>
    </source>
</evidence>
<dbReference type="Gene3D" id="2.30.110.10">
    <property type="entry name" value="Electron Transport, Fmn-binding Protein, Chain A"/>
    <property type="match status" value="1"/>
</dbReference>
<gene>
    <name evidence="1" type="ORF">LUCI_4786</name>
</gene>
<proteinExistence type="predicted"/>
<reference evidence="1 2" key="1">
    <citation type="submission" date="2018-06" db="EMBL/GenBank/DDBJ databases">
        <authorList>
            <person name="Strepis N."/>
        </authorList>
    </citation>
    <scope>NUCLEOTIDE SEQUENCE [LARGE SCALE GENOMIC DNA]</scope>
    <source>
        <strain evidence="1">LUCI</strain>
    </source>
</reference>